<dbReference type="Proteomes" id="UP001153331">
    <property type="component" value="Unassembled WGS sequence"/>
</dbReference>
<accession>A0ACC2IQ67</accession>
<organism evidence="1 2">
    <name type="scientific">Boeremia exigua</name>
    <dbReference type="NCBI Taxonomy" id="749465"/>
    <lineage>
        <taxon>Eukaryota</taxon>
        <taxon>Fungi</taxon>
        <taxon>Dikarya</taxon>
        <taxon>Ascomycota</taxon>
        <taxon>Pezizomycotina</taxon>
        <taxon>Dothideomycetes</taxon>
        <taxon>Pleosporomycetidae</taxon>
        <taxon>Pleosporales</taxon>
        <taxon>Pleosporineae</taxon>
        <taxon>Didymellaceae</taxon>
        <taxon>Boeremia</taxon>
    </lineage>
</organism>
<sequence length="700" mass="77368">MRYTAAAVVVSALFANVDATFMETDVLAAAGLAKLGLHVAFNGYPNAEKCTLENVSVRREWSFLTKAEKLNYIDAVNCLAKRPAKTPAAIAAGAKSRYDDFVVTHILQTMSIHGTGNFLAWHRYYTWAYEQALRSECGYKGYQPYYSWPWWANDPTKSPLFDGSSTSLSGDGAYVAGRNASCLPSDARCFVALEPGNGGGCVKSGPMKNWKVNMGPLSTHLAGAKPNPQADGLGYNPRCLSRDISRQAAQETTDEKVAFLIKNSTDIKSFQDLMQNFVPGSTGIHSGGHYTIGGDAGSDLYNSPADPAFFFHHAMVDRVWWVWQNQDVKKRTHVIAGTLSFLNQPPTRDATLEDEMYLGHTGFANITIDDATSTLGGPFCYIYATTGIMKIALTSATGKLGGAVLNAILENKLVSPEELVVCTSSDPTNSRFDSLRSQNIVLRQANFDDFASLTQAYAGCDKLFLVSTPRIEMDYNNAPLWEGREKHHRAAIDAALKAGVKHIYYTSLGFGNPSRAGVMRAHIRTEAYLHELSSSGRVNITIIREGLYNESWPLYFGYYFGLKDETRKEVVVAGDGHISWTSIPDMAYGTARVLAAPSREWSGKTFYLSQKKTWSLQNIAEIVSRVRGEEVRLRVVSRKAYEDFYAERGTERASVEWWSSSYDALKDGECAVDDPTLERFLNEAGKSPEPLETTIEKMLR</sequence>
<reference evidence="1" key="1">
    <citation type="submission" date="2022-11" db="EMBL/GenBank/DDBJ databases">
        <title>Genome Sequence of Boeremia exigua.</title>
        <authorList>
            <person name="Buettner E."/>
        </authorList>
    </citation>
    <scope>NUCLEOTIDE SEQUENCE</scope>
    <source>
        <strain evidence="1">CU02</strain>
    </source>
</reference>
<protein>
    <submittedName>
        <fullName evidence="1">Uncharacterized protein</fullName>
    </submittedName>
</protein>
<evidence type="ECO:0000313" key="2">
    <source>
        <dbReference type="Proteomes" id="UP001153331"/>
    </source>
</evidence>
<dbReference type="EMBL" id="JAPHNI010000057">
    <property type="protein sequence ID" value="KAJ8117331.1"/>
    <property type="molecule type" value="Genomic_DNA"/>
</dbReference>
<evidence type="ECO:0000313" key="1">
    <source>
        <dbReference type="EMBL" id="KAJ8117331.1"/>
    </source>
</evidence>
<proteinExistence type="predicted"/>
<gene>
    <name evidence="1" type="ORF">OPT61_g1457</name>
</gene>
<comment type="caution">
    <text evidence="1">The sequence shown here is derived from an EMBL/GenBank/DDBJ whole genome shotgun (WGS) entry which is preliminary data.</text>
</comment>
<name>A0ACC2IQ67_9PLEO</name>
<keyword evidence="2" id="KW-1185">Reference proteome</keyword>